<dbReference type="SUPFAM" id="SSF56112">
    <property type="entry name" value="Protein kinase-like (PK-like)"/>
    <property type="match status" value="1"/>
</dbReference>
<keyword evidence="3" id="KW-1185">Reference proteome</keyword>
<comment type="caution">
    <text evidence="2">The sequence shown here is derived from an EMBL/GenBank/DDBJ whole genome shotgun (WGS) entry which is preliminary data.</text>
</comment>
<dbReference type="EMBL" id="JYGE01000003">
    <property type="protein sequence ID" value="PSJ31801.1"/>
    <property type="molecule type" value="Genomic_DNA"/>
</dbReference>
<name>A0A2P7Q1F2_9FIRM</name>
<evidence type="ECO:0000313" key="2">
    <source>
        <dbReference type="EMBL" id="PSJ31801.1"/>
    </source>
</evidence>
<sequence length="361" mass="42963">MLNIDKVKKLVNTAEFIEKYAQGRNFPLNFYCYKVSVENLANGEYNFNYKINIVIKYHEIEEINESAVFRVNYGSQMNLENQLEYEYEALLYLKDSSFTPKAIFLDTSKSLIDKDYLVMEFLQGRSLDYKIDLDKAANCLAGVHKYNKIRNFEFIEAENPFEAILDECYSMYQKYLDSDLFDSRVDKRIKLVFNKVESILEDKKTSSKELFNLDKTLINTEVNSSNFIVNNKDCYLIDWEKPIIGEKEQDLGHFLAPTTSFWKTDIVFNRDEIDSFLYEYYLIYNSLDVQDKKDDDFIKFKRKVYDYIIFNCLRGLTWCSMAWVEYNKNEKELINEFTFKKLQGYLNISFIDNIVENFINI</sequence>
<evidence type="ECO:0000313" key="3">
    <source>
        <dbReference type="Proteomes" id="UP000241434"/>
    </source>
</evidence>
<accession>A0A2P7Q1F2</accession>
<reference evidence="2" key="1">
    <citation type="thesis" date="2015" institute="Rutgers" country="The State University of New Jersey, 14 College Farm Rd., New Brunswick, NJ, USA">
        <title>Ammonia toxicity in bacteria and its implications for treatment of and resource recovery from highly nitrogenous organic wastes.</title>
        <authorList>
            <person name="Luther A.K."/>
        </authorList>
    </citation>
    <scope>NUCLEOTIDE SEQUENCE</scope>
    <source>
        <strain evidence="2">RT-10B</strain>
    </source>
</reference>
<dbReference type="Proteomes" id="UP000241434">
    <property type="component" value="Unassembled WGS sequence"/>
</dbReference>
<dbReference type="InterPro" id="IPR002575">
    <property type="entry name" value="Aminoglycoside_PTrfase"/>
</dbReference>
<gene>
    <name evidence="2" type="ORF">UF10_04070</name>
</gene>
<dbReference type="RefSeq" id="WP_106776550.1">
    <property type="nucleotide sequence ID" value="NZ_JYGE01000003.1"/>
</dbReference>
<dbReference type="InterPro" id="IPR011009">
    <property type="entry name" value="Kinase-like_dom_sf"/>
</dbReference>
<evidence type="ECO:0000259" key="1">
    <source>
        <dbReference type="Pfam" id="PF01636"/>
    </source>
</evidence>
<organism evidence="2 3">
    <name type="scientific">Peptostreptococcus russellii</name>
    <dbReference type="NCBI Taxonomy" id="215200"/>
    <lineage>
        <taxon>Bacteria</taxon>
        <taxon>Bacillati</taxon>
        <taxon>Bacillota</taxon>
        <taxon>Clostridia</taxon>
        <taxon>Peptostreptococcales</taxon>
        <taxon>Peptostreptococcaceae</taxon>
        <taxon>Peptostreptococcus</taxon>
    </lineage>
</organism>
<proteinExistence type="predicted"/>
<dbReference type="OrthoDB" id="3171511at2"/>
<feature type="domain" description="Aminoglycoside phosphotransferase" evidence="1">
    <location>
        <begin position="75"/>
        <end position="256"/>
    </location>
</feature>
<dbReference type="AlphaFoldDB" id="A0A2P7Q1F2"/>
<dbReference type="Pfam" id="PF01636">
    <property type="entry name" value="APH"/>
    <property type="match status" value="1"/>
</dbReference>
<protein>
    <recommendedName>
        <fullName evidence="1">Aminoglycoside phosphotransferase domain-containing protein</fullName>
    </recommendedName>
</protein>